<dbReference type="PRINTS" id="PR00080">
    <property type="entry name" value="SDRFAMILY"/>
</dbReference>
<comment type="similarity">
    <text evidence="1 3">Belongs to the short-chain dehydrogenases/reductases (SDR) family.</text>
</comment>
<proteinExistence type="inferred from homology"/>
<name>A0ABS2KVU3_9NOCA</name>
<reference evidence="4 5" key="1">
    <citation type="submission" date="2021-01" db="EMBL/GenBank/DDBJ databases">
        <title>Genomics of switchgrass bacterial isolates.</title>
        <authorList>
            <person name="Shade A."/>
        </authorList>
    </citation>
    <scope>NUCLEOTIDE SEQUENCE [LARGE SCALE GENOMIC DNA]</scope>
    <source>
        <strain evidence="4 5">PvP111</strain>
    </source>
</reference>
<dbReference type="InterPro" id="IPR036291">
    <property type="entry name" value="NAD(P)-bd_dom_sf"/>
</dbReference>
<evidence type="ECO:0000256" key="3">
    <source>
        <dbReference type="RuleBase" id="RU000363"/>
    </source>
</evidence>
<dbReference type="Gene3D" id="3.40.50.720">
    <property type="entry name" value="NAD(P)-binding Rossmann-like Domain"/>
    <property type="match status" value="1"/>
</dbReference>
<dbReference type="InterPro" id="IPR020904">
    <property type="entry name" value="Sc_DH/Rdtase_CS"/>
</dbReference>
<dbReference type="SUPFAM" id="SSF51735">
    <property type="entry name" value="NAD(P)-binding Rossmann-fold domains"/>
    <property type="match status" value="1"/>
</dbReference>
<dbReference type="Proteomes" id="UP000703038">
    <property type="component" value="Unassembled WGS sequence"/>
</dbReference>
<dbReference type="PROSITE" id="PS00061">
    <property type="entry name" value="ADH_SHORT"/>
    <property type="match status" value="1"/>
</dbReference>
<sequence>MFSRSRPRLTHGADAVVTGAGSGIGRAFALEIARRGGRVVCADISLERAEETVRMLDGPGFAVQCDVAVQSQVEDLALFAELEFGGAPTLVINNAGVGIGGKPVGAIGFEDWNWALGINLWGVVHGCETFVPLLRTAGRGGIINVASAAGFAAAPTMGPYNVGKAGVMSLSETLAAELSGSGVHVTVLCPTFVKTNVAVDGRITERSTELAQKLMRWTGFSPERIAVTTLNAHDRNRLYVVPQLDAKAVWLTKRLLPTLYTRGAGLLDRLLPGEPTPQSLPAVSASTGV</sequence>
<dbReference type="InterPro" id="IPR002347">
    <property type="entry name" value="SDR_fam"/>
</dbReference>
<evidence type="ECO:0000256" key="1">
    <source>
        <dbReference type="ARBA" id="ARBA00006484"/>
    </source>
</evidence>
<dbReference type="EMBL" id="JAFBBK010000001">
    <property type="protein sequence ID" value="MBM7415745.1"/>
    <property type="molecule type" value="Genomic_DNA"/>
</dbReference>
<keyword evidence="5" id="KW-1185">Reference proteome</keyword>
<dbReference type="CDD" id="cd05233">
    <property type="entry name" value="SDR_c"/>
    <property type="match status" value="1"/>
</dbReference>
<organism evidence="4 5">
    <name type="scientific">Rhodococcoides corynebacterioides</name>
    <dbReference type="NCBI Taxonomy" id="53972"/>
    <lineage>
        <taxon>Bacteria</taxon>
        <taxon>Bacillati</taxon>
        <taxon>Actinomycetota</taxon>
        <taxon>Actinomycetes</taxon>
        <taxon>Mycobacteriales</taxon>
        <taxon>Nocardiaceae</taxon>
        <taxon>Rhodococcoides</taxon>
    </lineage>
</organism>
<evidence type="ECO:0000313" key="4">
    <source>
        <dbReference type="EMBL" id="MBM7415745.1"/>
    </source>
</evidence>
<evidence type="ECO:0000313" key="5">
    <source>
        <dbReference type="Proteomes" id="UP000703038"/>
    </source>
</evidence>
<keyword evidence="2" id="KW-0560">Oxidoreductase</keyword>
<dbReference type="PRINTS" id="PR00081">
    <property type="entry name" value="GDHRDH"/>
</dbReference>
<dbReference type="Pfam" id="PF00106">
    <property type="entry name" value="adh_short"/>
    <property type="match status" value="1"/>
</dbReference>
<comment type="caution">
    <text evidence="4">The sequence shown here is derived from an EMBL/GenBank/DDBJ whole genome shotgun (WGS) entry which is preliminary data.</text>
</comment>
<gene>
    <name evidence="4" type="ORF">JOE42_002478</name>
</gene>
<evidence type="ECO:0000256" key="2">
    <source>
        <dbReference type="ARBA" id="ARBA00023002"/>
    </source>
</evidence>
<accession>A0ABS2KVU3</accession>
<dbReference type="PANTHER" id="PTHR44196:SF1">
    <property type="entry name" value="DEHYDROGENASE_REDUCTASE SDR FAMILY MEMBER 7B"/>
    <property type="match status" value="1"/>
</dbReference>
<dbReference type="RefSeq" id="WP_204868731.1">
    <property type="nucleotide sequence ID" value="NZ_JAFBBK010000001.1"/>
</dbReference>
<protein>
    <submittedName>
        <fullName evidence="4">NAD(P)-dependent dehydrogenase (Short-subunit alcohol dehydrogenase family)</fullName>
    </submittedName>
</protein>
<dbReference type="PANTHER" id="PTHR44196">
    <property type="entry name" value="DEHYDROGENASE/REDUCTASE SDR FAMILY MEMBER 7B"/>
    <property type="match status" value="1"/>
</dbReference>